<dbReference type="RefSeq" id="WP_014501194.1">
    <property type="nucleotide sequence ID" value="NC_017262.1"/>
</dbReference>
<dbReference type="InterPro" id="IPR011051">
    <property type="entry name" value="RmlC_Cupin_sf"/>
</dbReference>
<dbReference type="PANTHER" id="PTHR21047">
    <property type="entry name" value="DTDP-6-DEOXY-D-GLUCOSE-3,5 EPIMERASE"/>
    <property type="match status" value="1"/>
</dbReference>
<protein>
    <recommendedName>
        <fullName evidence="4 7">dTDP-4-dehydrorhamnose 3,5-epimerase</fullName>
        <ecNumber evidence="3 7">5.1.3.13</ecNumber>
    </recommendedName>
    <alternativeName>
        <fullName evidence="7">Thymidine diphospho-4-keto-rhamnose 3,5-epimerase</fullName>
    </alternativeName>
</protein>
<dbReference type="eggNOG" id="COG1898">
    <property type="taxonomic scope" value="Bacteria"/>
</dbReference>
<comment type="function">
    <text evidence="2 7">Catalyzes the epimerization of the C3' and C5'positions of dTDP-6-deoxy-D-xylo-4-hexulose, forming dTDP-6-deoxy-L-lyxo-4-hexulose.</text>
</comment>
<dbReference type="KEGG" id="zmm:Zmob_1657"/>
<evidence type="ECO:0000256" key="6">
    <source>
        <dbReference type="PIRSR" id="PIRSR600888-3"/>
    </source>
</evidence>
<dbReference type="EMBL" id="CP002850">
    <property type="protein sequence ID" value="AEH63471.1"/>
    <property type="molecule type" value="Genomic_DNA"/>
</dbReference>
<dbReference type="InterPro" id="IPR000888">
    <property type="entry name" value="RmlC-like"/>
</dbReference>
<feature type="site" description="Participates in a stacking interaction with the thymidine ring of dTDP-4-oxo-6-deoxyglucose" evidence="6">
    <location>
        <position position="138"/>
    </location>
</feature>
<dbReference type="AlphaFoldDB" id="A0A0H3G0D0"/>
<dbReference type="CDD" id="cd00438">
    <property type="entry name" value="cupin_RmlC"/>
    <property type="match status" value="1"/>
</dbReference>
<dbReference type="SUPFAM" id="SSF51182">
    <property type="entry name" value="RmlC-like cupins"/>
    <property type="match status" value="1"/>
</dbReference>
<organism evidence="8 9">
    <name type="scientific">Zymomonas mobilis subsp. mobilis (strain ATCC 10988 / DSM 424 / LMG 404 / NCIMB 8938 / NRRL B-806 / ZM1)</name>
    <dbReference type="NCBI Taxonomy" id="555217"/>
    <lineage>
        <taxon>Bacteria</taxon>
        <taxon>Pseudomonadati</taxon>
        <taxon>Pseudomonadota</taxon>
        <taxon>Alphaproteobacteria</taxon>
        <taxon>Sphingomonadales</taxon>
        <taxon>Zymomonadaceae</taxon>
        <taxon>Zymomonas</taxon>
    </lineage>
</organism>
<reference evidence="8 9" key="1">
    <citation type="journal article" date="2011" name="J. Bacteriol.">
        <title>Genome sequence of the ethanol-producing Zymomonas mobilis subsp. mobilis lectotype strain ATCC 10988.</title>
        <authorList>
            <person name="Pappas K.M."/>
            <person name="Kouvelis V.N."/>
            <person name="Saunders E."/>
            <person name="Brettin T.S."/>
            <person name="Bruce D."/>
            <person name="Detter C."/>
            <person name="Balakireva M."/>
            <person name="Han C.S."/>
            <person name="Savvakis G."/>
            <person name="Kyrpides N.C."/>
            <person name="Typas M.A."/>
        </authorList>
    </citation>
    <scope>NUCLEOTIDE SEQUENCE [LARGE SCALE GENOMIC DNA]</scope>
    <source>
        <strain evidence="9">ATCC 10988 / DSM 424 / CCUG 17860 / LMG 404 / NCIMB 8938 / NRRL B-806 / ZM1</strain>
    </source>
</reference>
<evidence type="ECO:0000313" key="8">
    <source>
        <dbReference type="EMBL" id="AEH63471.1"/>
    </source>
</evidence>
<comment type="catalytic activity">
    <reaction evidence="1 7">
        <text>dTDP-4-dehydro-6-deoxy-alpha-D-glucose = dTDP-4-dehydro-beta-L-rhamnose</text>
        <dbReference type="Rhea" id="RHEA:16969"/>
        <dbReference type="ChEBI" id="CHEBI:57649"/>
        <dbReference type="ChEBI" id="CHEBI:62830"/>
        <dbReference type="EC" id="5.1.3.13"/>
    </reaction>
</comment>
<dbReference type="UniPathway" id="UPA00124"/>
<dbReference type="PANTHER" id="PTHR21047:SF2">
    <property type="entry name" value="THYMIDINE DIPHOSPHO-4-KETO-RHAMNOSE 3,5-EPIMERASE"/>
    <property type="match status" value="1"/>
</dbReference>
<evidence type="ECO:0000256" key="5">
    <source>
        <dbReference type="PIRSR" id="PIRSR600888-1"/>
    </source>
</evidence>
<dbReference type="Pfam" id="PF00908">
    <property type="entry name" value="dTDP_sugar_isom"/>
    <property type="match status" value="1"/>
</dbReference>
<evidence type="ECO:0000256" key="2">
    <source>
        <dbReference type="ARBA" id="ARBA00001997"/>
    </source>
</evidence>
<dbReference type="Proteomes" id="UP000001494">
    <property type="component" value="Chromosome"/>
</dbReference>
<dbReference type="GO" id="GO:0005829">
    <property type="term" value="C:cytosol"/>
    <property type="evidence" value="ECO:0007669"/>
    <property type="project" value="TreeGrafter"/>
</dbReference>
<dbReference type="NCBIfam" id="TIGR01221">
    <property type="entry name" value="rmlC"/>
    <property type="match status" value="1"/>
</dbReference>
<sequence>MQFKRLSIPEVIVIAPPKYIDSRGFFSETYNENSMKKMGIDTPFVQDNQSLSRNKGVVRGLHCQISPYIQGKLVRCPKGAIWDVAVDARFGSPTYGKWVAAEISEENWSQIWIPPGFLHGFVTLTENTEVQYKCTSFYNKASERAVIWNCHRLNIPWPINHAEILLSEKDKTAPSFDETKKWF</sequence>
<proteinExistence type="inferred from homology"/>
<feature type="active site" description="Proton donor" evidence="5">
    <location>
        <position position="132"/>
    </location>
</feature>
<gene>
    <name evidence="8" type="ordered locus">Zmob_1657</name>
</gene>
<evidence type="ECO:0000313" key="9">
    <source>
        <dbReference type="Proteomes" id="UP000001494"/>
    </source>
</evidence>
<evidence type="ECO:0000256" key="4">
    <source>
        <dbReference type="ARBA" id="ARBA00019595"/>
    </source>
</evidence>
<dbReference type="InterPro" id="IPR014710">
    <property type="entry name" value="RmlC-like_jellyroll"/>
</dbReference>
<comment type="similarity">
    <text evidence="7">Belongs to the dTDP-4-dehydrorhamnose 3,5-epimerase family.</text>
</comment>
<keyword evidence="7 8" id="KW-0413">Isomerase</keyword>
<dbReference type="OrthoDB" id="9800680at2"/>
<dbReference type="Gene3D" id="2.60.120.10">
    <property type="entry name" value="Jelly Rolls"/>
    <property type="match status" value="1"/>
</dbReference>
<evidence type="ECO:0000256" key="7">
    <source>
        <dbReference type="RuleBase" id="RU364069"/>
    </source>
</evidence>
<dbReference type="GO" id="GO:0019305">
    <property type="term" value="P:dTDP-rhamnose biosynthetic process"/>
    <property type="evidence" value="ECO:0007669"/>
    <property type="project" value="UniProtKB-UniRule"/>
</dbReference>
<accession>A0A0H3G0D0</accession>
<dbReference type="GO" id="GO:0000271">
    <property type="term" value="P:polysaccharide biosynthetic process"/>
    <property type="evidence" value="ECO:0007669"/>
    <property type="project" value="TreeGrafter"/>
</dbReference>
<comment type="subunit">
    <text evidence="7">Homodimer.</text>
</comment>
<evidence type="ECO:0000256" key="1">
    <source>
        <dbReference type="ARBA" id="ARBA00001298"/>
    </source>
</evidence>
<comment type="pathway">
    <text evidence="7">Carbohydrate biosynthesis; dTDP-L-rhamnose biosynthesis.</text>
</comment>
<evidence type="ECO:0000256" key="3">
    <source>
        <dbReference type="ARBA" id="ARBA00012098"/>
    </source>
</evidence>
<dbReference type="HOGENOM" id="CLU_090940_1_1_5"/>
<dbReference type="GO" id="GO:0008830">
    <property type="term" value="F:dTDP-4-dehydrorhamnose 3,5-epimerase activity"/>
    <property type="evidence" value="ECO:0007669"/>
    <property type="project" value="UniProtKB-UniRule"/>
</dbReference>
<name>A0A0H3G0D0_ZYMMA</name>
<feature type="active site" description="Proton acceptor" evidence="5">
    <location>
        <position position="62"/>
    </location>
</feature>
<dbReference type="EC" id="5.1.3.13" evidence="3 7"/>